<proteinExistence type="predicted"/>
<dbReference type="AlphaFoldDB" id="A0A3B0RMI6"/>
<dbReference type="EMBL" id="UOEH01000108">
    <property type="protein sequence ID" value="VAV93179.1"/>
    <property type="molecule type" value="Genomic_DNA"/>
</dbReference>
<reference evidence="1" key="1">
    <citation type="submission" date="2018-06" db="EMBL/GenBank/DDBJ databases">
        <authorList>
            <person name="Zhirakovskaya E."/>
        </authorList>
    </citation>
    <scope>NUCLEOTIDE SEQUENCE</scope>
</reference>
<accession>A0A3B0RMI6</accession>
<evidence type="ECO:0000313" key="1">
    <source>
        <dbReference type="EMBL" id="VAV93179.1"/>
    </source>
</evidence>
<gene>
    <name evidence="1" type="ORF">MNBD_ALPHA05-1913</name>
</gene>
<feature type="non-terminal residue" evidence="1">
    <location>
        <position position="1"/>
    </location>
</feature>
<protein>
    <submittedName>
        <fullName evidence="1">Uncharacterized protein</fullName>
    </submittedName>
</protein>
<organism evidence="1">
    <name type="scientific">hydrothermal vent metagenome</name>
    <dbReference type="NCBI Taxonomy" id="652676"/>
    <lineage>
        <taxon>unclassified sequences</taxon>
        <taxon>metagenomes</taxon>
        <taxon>ecological metagenomes</taxon>
    </lineage>
</organism>
<name>A0A3B0RMI6_9ZZZZ</name>
<sequence length="63" mass="7207">RRDPQRQFVEADAAEAAVWRERFAAAAEDWRVRSPDNDVLIERFDEILAEIRVEADAAPDGSH</sequence>